<feature type="transmembrane region" description="Helical" evidence="10">
    <location>
        <begin position="198"/>
        <end position="222"/>
    </location>
</feature>
<evidence type="ECO:0000256" key="8">
    <source>
        <dbReference type="ARBA" id="ARBA00037998"/>
    </source>
</evidence>
<evidence type="ECO:0000256" key="5">
    <source>
        <dbReference type="ARBA" id="ARBA00022970"/>
    </source>
</evidence>
<dbReference type="GO" id="GO:0006865">
    <property type="term" value="P:amino acid transport"/>
    <property type="evidence" value="ECO:0007669"/>
    <property type="project" value="UniProtKB-KW"/>
</dbReference>
<evidence type="ECO:0000256" key="1">
    <source>
        <dbReference type="ARBA" id="ARBA00004651"/>
    </source>
</evidence>
<feature type="transmembrane region" description="Helical" evidence="10">
    <location>
        <begin position="607"/>
        <end position="631"/>
    </location>
</feature>
<evidence type="ECO:0000313" key="13">
    <source>
        <dbReference type="EMBL" id="CAB5029260.1"/>
    </source>
</evidence>
<dbReference type="PANTHER" id="PTHR11795:SF445">
    <property type="entry name" value="AMINO ACID ABC TRANSPORTER PERMEASE PROTEIN"/>
    <property type="match status" value="1"/>
</dbReference>
<organism evidence="11">
    <name type="scientific">freshwater metagenome</name>
    <dbReference type="NCBI Taxonomy" id="449393"/>
    <lineage>
        <taxon>unclassified sequences</taxon>
        <taxon>metagenomes</taxon>
        <taxon>ecological metagenomes</taxon>
    </lineage>
</organism>
<evidence type="ECO:0000256" key="9">
    <source>
        <dbReference type="SAM" id="MobiDB-lite"/>
    </source>
</evidence>
<comment type="similarity">
    <text evidence="8">Belongs to the binding-protein-dependent transport system permease family. LivHM subfamily.</text>
</comment>
<comment type="subcellular location">
    <subcellularLocation>
        <location evidence="1">Cell membrane</location>
        <topology evidence="1">Multi-pass membrane protein</topology>
    </subcellularLocation>
</comment>
<gene>
    <name evidence="11" type="ORF">UFOPK3605_01224</name>
    <name evidence="12" type="ORF">UFOPK3897_01542</name>
    <name evidence="13" type="ORF">UFOPK4121_01201</name>
</gene>
<feature type="transmembrane region" description="Helical" evidence="10">
    <location>
        <begin position="229"/>
        <end position="259"/>
    </location>
</feature>
<feature type="transmembrane region" description="Helical" evidence="10">
    <location>
        <begin position="740"/>
        <end position="763"/>
    </location>
</feature>
<feature type="transmembrane region" description="Helical" evidence="10">
    <location>
        <begin position="853"/>
        <end position="871"/>
    </location>
</feature>
<evidence type="ECO:0000256" key="6">
    <source>
        <dbReference type="ARBA" id="ARBA00022989"/>
    </source>
</evidence>
<evidence type="ECO:0000256" key="3">
    <source>
        <dbReference type="ARBA" id="ARBA00022475"/>
    </source>
</evidence>
<keyword evidence="2" id="KW-0813">Transport</keyword>
<accession>A0A6J7H110</accession>
<feature type="transmembrane region" description="Helical" evidence="10">
    <location>
        <begin position="542"/>
        <end position="562"/>
    </location>
</feature>
<evidence type="ECO:0000313" key="11">
    <source>
        <dbReference type="EMBL" id="CAB4912636.1"/>
    </source>
</evidence>
<dbReference type="PANTHER" id="PTHR11795">
    <property type="entry name" value="BRANCHED-CHAIN AMINO ACID TRANSPORT SYSTEM PERMEASE PROTEIN LIVH"/>
    <property type="match status" value="1"/>
</dbReference>
<feature type="transmembrane region" description="Helical" evidence="10">
    <location>
        <begin position="569"/>
        <end position="587"/>
    </location>
</feature>
<keyword evidence="6 10" id="KW-1133">Transmembrane helix</keyword>
<dbReference type="CDD" id="cd06582">
    <property type="entry name" value="TM_PBP1_LivH_like"/>
    <property type="match status" value="1"/>
</dbReference>
<keyword evidence="3" id="KW-1003">Cell membrane</keyword>
<dbReference type="GO" id="GO:0015658">
    <property type="term" value="F:branched-chain amino acid transmembrane transporter activity"/>
    <property type="evidence" value="ECO:0007669"/>
    <property type="project" value="InterPro"/>
</dbReference>
<dbReference type="EMBL" id="CAFBMM010000071">
    <property type="protein sequence ID" value="CAB4912636.1"/>
    <property type="molecule type" value="Genomic_DNA"/>
</dbReference>
<keyword evidence="4 10" id="KW-0812">Transmembrane</keyword>
<protein>
    <submittedName>
        <fullName evidence="11">Unannotated protein</fullName>
    </submittedName>
</protein>
<reference evidence="11" key="1">
    <citation type="submission" date="2020-05" db="EMBL/GenBank/DDBJ databases">
        <authorList>
            <person name="Chiriac C."/>
            <person name="Salcher M."/>
            <person name="Ghai R."/>
            <person name="Kavagutti S V."/>
        </authorList>
    </citation>
    <scope>NUCLEOTIDE SEQUENCE</scope>
</reference>
<name>A0A6J7H110_9ZZZZ</name>
<evidence type="ECO:0000256" key="10">
    <source>
        <dbReference type="SAM" id="Phobius"/>
    </source>
</evidence>
<feature type="transmembrane region" description="Helical" evidence="10">
    <location>
        <begin position="6"/>
        <end position="27"/>
    </location>
</feature>
<feature type="transmembrane region" description="Helical" evidence="10">
    <location>
        <begin position="359"/>
        <end position="382"/>
    </location>
</feature>
<feature type="transmembrane region" description="Helical" evidence="10">
    <location>
        <begin position="492"/>
        <end position="511"/>
    </location>
</feature>
<dbReference type="AlphaFoldDB" id="A0A6J7H110"/>
<dbReference type="InterPro" id="IPR043428">
    <property type="entry name" value="LivM-like"/>
</dbReference>
<sequence>MNQFISWLIEGAPVGCIYALVAVGLVLTYKTSGVFNLAFSAQAFASGAVFYETVVNSHWPLWLGFVFAVLIFSPLLGLLLDRALFRYMRTASWQVKLVTALGLLLALPEMVKLFFGAQPAEAPPSIAPLIGIDQFKVFDVGGYFISADRLTTVVFTVVAVVLLGLMFRFTSIGLQMRAVVESPRMVELAGVDADRVSMTSWILSSTLAGLAGVLLAPLYFILDGNTYTLLIIAAIAAAAVGRFVSIPFTLLGGLLLGVGERALPDIVGTTGSFAQDVRPSFPFIVLFALLVFWPRLREQRVVSDPLSGVDPPPPAMAHEYKDANLQRMSKIAFPIFIAGFVLVMMTIVSPLWVTRLTDAFALAVVFLSITIFTGLGGQISLAQASFAAFGGFAMANAAEQFNVPALLALVIGAIVAAIVGALFVLFIDGLPALIGRFILRRPVVRLAGLYLSLATLAFAFMAEKVIFRREAISQGEYGIAVSRPDFAQGDRMWFLVVFIAFALVAFLVIFIRKGTIGQYLAALRGSENAAASIGINATSLRIILFSLSAGIAGLGGALIGMAQGRVEPVATYPALFGVVWVVLVVTLGSRTVDGAVNAAIGFVVFQWLFEALGLPPAIAIIGFGFGAITYARHPEGIVEFQTRKSILATARQRTLKKRAEELVRVEKLPTTYRPVWQVVAPVLAGPALYLLYVLVRSPIQGRWVAIHTVTLLVFLVPSLLFALVWMFATSHRLHQAGGVARGWIYLFAGGVVGALVGALFYNQGWVPRAELLHCVLAGIPAGVASVAFFLLPVQINRIADNRGWLSSPISWREGRAPFGFLLFGAFLFFRTSVTDASSSTGSFINHGFPPSGWPVFVLVAIFVITWVQWVAGVQGASNELAIGGEGFESPDESVSNIDEGPSASIPAQIDSGGV</sequence>
<evidence type="ECO:0000256" key="7">
    <source>
        <dbReference type="ARBA" id="ARBA00023136"/>
    </source>
</evidence>
<dbReference type="InterPro" id="IPR001851">
    <property type="entry name" value="ABC_transp_permease"/>
</dbReference>
<feature type="transmembrane region" description="Helical" evidence="10">
    <location>
        <begin position="704"/>
        <end position="728"/>
    </location>
</feature>
<dbReference type="Pfam" id="PF02653">
    <property type="entry name" value="BPD_transp_2"/>
    <property type="match status" value="2"/>
</dbReference>
<feature type="transmembrane region" description="Helical" evidence="10">
    <location>
        <begin position="153"/>
        <end position="178"/>
    </location>
</feature>
<keyword evidence="7 10" id="KW-0472">Membrane</keyword>
<evidence type="ECO:0000256" key="2">
    <source>
        <dbReference type="ARBA" id="ARBA00022448"/>
    </source>
</evidence>
<dbReference type="EMBL" id="CAFBOF010000056">
    <property type="protein sequence ID" value="CAB4987706.1"/>
    <property type="molecule type" value="Genomic_DNA"/>
</dbReference>
<proteinExistence type="inferred from homology"/>
<dbReference type="CDD" id="cd06581">
    <property type="entry name" value="TM_PBP1_LivM_like"/>
    <property type="match status" value="1"/>
</dbReference>
<evidence type="ECO:0000313" key="12">
    <source>
        <dbReference type="EMBL" id="CAB4987706.1"/>
    </source>
</evidence>
<feature type="transmembrane region" description="Helical" evidence="10">
    <location>
        <begin position="59"/>
        <end position="80"/>
    </location>
</feature>
<dbReference type="InterPro" id="IPR052157">
    <property type="entry name" value="BCAA_transport_permease"/>
</dbReference>
<dbReference type="EMBL" id="CAFBPQ010000043">
    <property type="protein sequence ID" value="CAB5029260.1"/>
    <property type="molecule type" value="Genomic_DNA"/>
</dbReference>
<feature type="region of interest" description="Disordered" evidence="9">
    <location>
        <begin position="889"/>
        <end position="914"/>
    </location>
</feature>
<evidence type="ECO:0000256" key="4">
    <source>
        <dbReference type="ARBA" id="ARBA00022692"/>
    </source>
</evidence>
<keyword evidence="5" id="KW-0029">Amino-acid transport</keyword>
<feature type="transmembrane region" description="Helical" evidence="10">
    <location>
        <begin position="403"/>
        <end position="427"/>
    </location>
</feature>
<dbReference type="GO" id="GO:0005886">
    <property type="term" value="C:plasma membrane"/>
    <property type="evidence" value="ECO:0007669"/>
    <property type="project" value="UniProtKB-SubCell"/>
</dbReference>
<feature type="transmembrane region" description="Helical" evidence="10">
    <location>
        <begin position="674"/>
        <end position="692"/>
    </location>
</feature>
<feature type="transmembrane region" description="Helical" evidence="10">
    <location>
        <begin position="447"/>
        <end position="467"/>
    </location>
</feature>
<feature type="transmembrane region" description="Helical" evidence="10">
    <location>
        <begin position="775"/>
        <end position="795"/>
    </location>
</feature>
<feature type="transmembrane region" description="Helical" evidence="10">
    <location>
        <begin position="331"/>
        <end position="353"/>
    </location>
</feature>